<protein>
    <recommendedName>
        <fullName evidence="4">Peptidase C-terminal archaeal/bacterial domain-containing protein</fullName>
    </recommendedName>
</protein>
<gene>
    <name evidence="2" type="ORF">ENSA5_51470</name>
</gene>
<comment type="caution">
    <text evidence="2">The sequence shown here is derived from an EMBL/GenBank/DDBJ whole genome shotgun (WGS) entry which is preliminary data.</text>
</comment>
<evidence type="ECO:0008006" key="4">
    <source>
        <dbReference type="Google" id="ProtNLM"/>
    </source>
</evidence>
<name>A0A2S9XH02_9BACT</name>
<proteinExistence type="predicted"/>
<feature type="compositionally biased region" description="Acidic residues" evidence="1">
    <location>
        <begin position="35"/>
        <end position="55"/>
    </location>
</feature>
<feature type="region of interest" description="Disordered" evidence="1">
    <location>
        <begin position="26"/>
        <end position="55"/>
    </location>
</feature>
<keyword evidence="3" id="KW-1185">Reference proteome</keyword>
<dbReference type="Proteomes" id="UP000237968">
    <property type="component" value="Unassembled WGS sequence"/>
</dbReference>
<dbReference type="RefSeq" id="WP_146156131.1">
    <property type="nucleotide sequence ID" value="NZ_PVNK01000224.1"/>
</dbReference>
<sequence length="544" mass="56783">MRLRSLSLIGVAVLFAAGCGPGGPPGLEGFSDAGETGDGELGDGDGDGDGDGELGDCVDAEFGEAPELFFDGYLNLDFSSDHAGLCGPSPGPDYSIAWIAPQTSTYRASLFAEFPGWLTVLRGGCEGAFEGCAGFEFPTIVEFEAVAGEDYTFVIDTEDEGFEGYFEFSLVPVGGPGECPAGELSGTQDSVAGSTLGKGNGFESFCGGEIAGDDAYLFVPPVSGEYVIDMYGSDYDTMLHVFEGECGGPIVECNDDSFDSVESELLVYLEAGQIYTIVADGFGGSEGNYQLNLELFDGPPSLCDDVDILPSQVPVQTDWPVEADAGDLFEGCSFAPFERRWLWTAPADGIYRATQDAGPNPSGLALFGGGCEGNADFCEDDPPPSIVFDATAGQEILLVSEWQPDQPGFVNLRIEAEGGGGPGCGAALGPGVPTFTDGTTLGTGDDFSGSCGDSPAPEAEHWWTAPATGSYRISLEGSNYDTLMYVRGGGCEGPELACNDDTITDMNVWLWSTIDLELNAGQTISIFVDGYNGSGSYSLAITEL</sequence>
<organism evidence="2 3">
    <name type="scientific">Enhygromyxa salina</name>
    <dbReference type="NCBI Taxonomy" id="215803"/>
    <lineage>
        <taxon>Bacteria</taxon>
        <taxon>Pseudomonadati</taxon>
        <taxon>Myxococcota</taxon>
        <taxon>Polyangia</taxon>
        <taxon>Nannocystales</taxon>
        <taxon>Nannocystaceae</taxon>
        <taxon>Enhygromyxa</taxon>
    </lineage>
</organism>
<reference evidence="2 3" key="1">
    <citation type="submission" date="2018-03" db="EMBL/GenBank/DDBJ databases">
        <title>Draft Genome Sequences of the Obligatory Marine Myxobacteria Enhygromyxa salina SWB005.</title>
        <authorList>
            <person name="Poehlein A."/>
            <person name="Moghaddam J.A."/>
            <person name="Harms H."/>
            <person name="Alanjari M."/>
            <person name="Koenig G.M."/>
            <person name="Daniel R."/>
            <person name="Schaeberle T.F."/>
        </authorList>
    </citation>
    <scope>NUCLEOTIDE SEQUENCE [LARGE SCALE GENOMIC DNA]</scope>
    <source>
        <strain evidence="2 3">SWB005</strain>
    </source>
</reference>
<dbReference type="AlphaFoldDB" id="A0A2S9XH02"/>
<evidence type="ECO:0000256" key="1">
    <source>
        <dbReference type="SAM" id="MobiDB-lite"/>
    </source>
</evidence>
<dbReference type="EMBL" id="PVNK01000224">
    <property type="protein sequence ID" value="PRP92107.1"/>
    <property type="molecule type" value="Genomic_DNA"/>
</dbReference>
<accession>A0A2S9XH02</accession>
<evidence type="ECO:0000313" key="3">
    <source>
        <dbReference type="Proteomes" id="UP000237968"/>
    </source>
</evidence>
<evidence type="ECO:0000313" key="2">
    <source>
        <dbReference type="EMBL" id="PRP92107.1"/>
    </source>
</evidence>
<dbReference type="OrthoDB" id="5479728at2"/>
<dbReference type="PROSITE" id="PS51257">
    <property type="entry name" value="PROKAR_LIPOPROTEIN"/>
    <property type="match status" value="1"/>
</dbReference>